<dbReference type="GO" id="GO:0055085">
    <property type="term" value="P:transmembrane transport"/>
    <property type="evidence" value="ECO:0007669"/>
    <property type="project" value="TreeGrafter"/>
</dbReference>
<feature type="transmembrane region" description="Helical" evidence="6">
    <location>
        <begin position="55"/>
        <end position="72"/>
    </location>
</feature>
<dbReference type="AlphaFoldDB" id="A0A1I4AKU4"/>
<evidence type="ECO:0000313" key="8">
    <source>
        <dbReference type="Proteomes" id="UP000198924"/>
    </source>
</evidence>
<reference evidence="8" key="1">
    <citation type="submission" date="2016-10" db="EMBL/GenBank/DDBJ databases">
        <authorList>
            <person name="Varghese N."/>
            <person name="Submissions S."/>
        </authorList>
    </citation>
    <scope>NUCLEOTIDE SEQUENCE [LARGE SCALE GENOMIC DNA]</scope>
    <source>
        <strain evidence="8">DSM 11578</strain>
    </source>
</reference>
<dbReference type="PANTHER" id="PTHR21716:SF16">
    <property type="entry name" value="BLL1467 PROTEIN"/>
    <property type="match status" value="1"/>
</dbReference>
<comment type="subcellular location">
    <subcellularLocation>
        <location evidence="1">Membrane</location>
        <topology evidence="1">Multi-pass membrane protein</topology>
    </subcellularLocation>
</comment>
<feature type="transmembrane region" description="Helical" evidence="6">
    <location>
        <begin position="32"/>
        <end position="49"/>
    </location>
</feature>
<keyword evidence="4 6" id="KW-1133">Transmembrane helix</keyword>
<feature type="transmembrane region" description="Helical" evidence="6">
    <location>
        <begin position="230"/>
        <end position="253"/>
    </location>
</feature>
<name>A0A1I4AKU4_9GAMM</name>
<dbReference type="InterPro" id="IPR002549">
    <property type="entry name" value="AI-2E-like"/>
</dbReference>
<accession>A0A1I4AKU4</accession>
<dbReference type="Pfam" id="PF01594">
    <property type="entry name" value="AI-2E_transport"/>
    <property type="match status" value="1"/>
</dbReference>
<dbReference type="Proteomes" id="UP000198924">
    <property type="component" value="Unassembled WGS sequence"/>
</dbReference>
<dbReference type="EMBL" id="FOSH01000015">
    <property type="protein sequence ID" value="SFK57105.1"/>
    <property type="molecule type" value="Genomic_DNA"/>
</dbReference>
<evidence type="ECO:0000256" key="3">
    <source>
        <dbReference type="ARBA" id="ARBA00022692"/>
    </source>
</evidence>
<sequence>MSDKIKNNHTESDASRVLLPNDTPTRTIFKSSSHWAVVGIFLLLILATIAHARDFLVPVALGVLLALVFSPVRRFLERRKLPSAISSMIIVSGLIMLIGLGLSTLADPVQSWIKEAPTIGFKLEQKLRGANKSAKAVIDAGKQIEQITSVENEGEKVQKVSTREPGVLVKLATSVPELLAQVLFTLVLLFFLLASGDMFYEKLVHIMPTFKDKRNAIRISYDIERKLSNYLFTITLINAALGVAIGVSMWLLGMPNPTLFGVLAFAFNFVPYLGAIVGVAITALVGLLTFDHTGVALLPALAYLILTVVEGQLATPYFVGRRLEMNPVVIFLSVALWAWLWSIVGMLVAVSLLVAVRTFCEHIPSLQAFGNFLSARGSENFHPENSETET</sequence>
<dbReference type="OrthoDB" id="9799225at2"/>
<keyword evidence="8" id="KW-1185">Reference proteome</keyword>
<dbReference type="STRING" id="45496.SAMN04488079_1154"/>
<gene>
    <name evidence="7" type="ORF">SAMN04488079_1154</name>
</gene>
<feature type="transmembrane region" description="Helical" evidence="6">
    <location>
        <begin position="259"/>
        <end position="288"/>
    </location>
</feature>
<protein>
    <submittedName>
        <fullName evidence="7">Predicted PurR-regulated permease PerM</fullName>
    </submittedName>
</protein>
<evidence type="ECO:0000256" key="4">
    <source>
        <dbReference type="ARBA" id="ARBA00022989"/>
    </source>
</evidence>
<feature type="transmembrane region" description="Helical" evidence="6">
    <location>
        <begin position="178"/>
        <end position="200"/>
    </location>
</feature>
<keyword evidence="3 6" id="KW-0812">Transmembrane</keyword>
<feature type="transmembrane region" description="Helical" evidence="6">
    <location>
        <begin position="295"/>
        <end position="318"/>
    </location>
</feature>
<feature type="transmembrane region" description="Helical" evidence="6">
    <location>
        <begin position="330"/>
        <end position="356"/>
    </location>
</feature>
<evidence type="ECO:0000256" key="1">
    <source>
        <dbReference type="ARBA" id="ARBA00004141"/>
    </source>
</evidence>
<organism evidence="7 8">
    <name type="scientific">Methylophaga sulfidovorans</name>
    <dbReference type="NCBI Taxonomy" id="45496"/>
    <lineage>
        <taxon>Bacteria</taxon>
        <taxon>Pseudomonadati</taxon>
        <taxon>Pseudomonadota</taxon>
        <taxon>Gammaproteobacteria</taxon>
        <taxon>Thiotrichales</taxon>
        <taxon>Piscirickettsiaceae</taxon>
        <taxon>Methylophaga</taxon>
    </lineage>
</organism>
<dbReference type="RefSeq" id="WP_091714967.1">
    <property type="nucleotide sequence ID" value="NZ_FOSH01000015.1"/>
</dbReference>
<evidence type="ECO:0000313" key="7">
    <source>
        <dbReference type="EMBL" id="SFK57105.1"/>
    </source>
</evidence>
<keyword evidence="5 6" id="KW-0472">Membrane</keyword>
<evidence type="ECO:0000256" key="5">
    <source>
        <dbReference type="ARBA" id="ARBA00023136"/>
    </source>
</evidence>
<comment type="similarity">
    <text evidence="2">Belongs to the autoinducer-2 exporter (AI-2E) (TC 2.A.86) family.</text>
</comment>
<evidence type="ECO:0000256" key="6">
    <source>
        <dbReference type="SAM" id="Phobius"/>
    </source>
</evidence>
<proteinExistence type="inferred from homology"/>
<evidence type="ECO:0000256" key="2">
    <source>
        <dbReference type="ARBA" id="ARBA00009773"/>
    </source>
</evidence>
<dbReference type="GO" id="GO:0016020">
    <property type="term" value="C:membrane"/>
    <property type="evidence" value="ECO:0007669"/>
    <property type="project" value="UniProtKB-SubCell"/>
</dbReference>
<dbReference type="PANTHER" id="PTHR21716">
    <property type="entry name" value="TRANSMEMBRANE PROTEIN"/>
    <property type="match status" value="1"/>
</dbReference>
<feature type="transmembrane region" description="Helical" evidence="6">
    <location>
        <begin position="84"/>
        <end position="106"/>
    </location>
</feature>